<keyword evidence="1" id="KW-0472">Membrane</keyword>
<dbReference type="AlphaFoldDB" id="A0A1S3DD61"/>
<dbReference type="PaxDb" id="121845-A0A1S3DD61"/>
<evidence type="ECO:0000256" key="1">
    <source>
        <dbReference type="SAM" id="Phobius"/>
    </source>
</evidence>
<sequence>MTSTPTTRPLLTETSSPRRATTLFLLRATVFSVTTVWTIYSSTSKRYTFTLATVCDPRGRTSTCVSRATMRRTSRPTFCATFAVIWASNCFSATFVRPPTRKRRGWIIICRRNMWESSRTFAHSPWLR</sequence>
<protein>
    <submittedName>
        <fullName evidence="3">Uncharacterized protein LOC103516097 isoform X1</fullName>
    </submittedName>
    <submittedName>
        <fullName evidence="4">Uncharacterized protein LOC103516097 isoform X2</fullName>
    </submittedName>
</protein>
<evidence type="ECO:0000313" key="4">
    <source>
        <dbReference type="RefSeq" id="XP_026684395.1"/>
    </source>
</evidence>
<feature type="transmembrane region" description="Helical" evidence="1">
    <location>
        <begin position="77"/>
        <end position="96"/>
    </location>
</feature>
<dbReference type="Proteomes" id="UP000079169">
    <property type="component" value="Unplaced"/>
</dbReference>
<dbReference type="RefSeq" id="XP_008479273.1">
    <property type="nucleotide sequence ID" value="XM_008481051.3"/>
</dbReference>
<feature type="transmembrane region" description="Helical" evidence="1">
    <location>
        <begin position="20"/>
        <end position="40"/>
    </location>
</feature>
<evidence type="ECO:0000313" key="3">
    <source>
        <dbReference type="RefSeq" id="XP_008479273.1"/>
    </source>
</evidence>
<dbReference type="KEGG" id="dci:103516097"/>
<organism evidence="2 3">
    <name type="scientific">Diaphorina citri</name>
    <name type="common">Asian citrus psyllid</name>
    <dbReference type="NCBI Taxonomy" id="121845"/>
    <lineage>
        <taxon>Eukaryota</taxon>
        <taxon>Metazoa</taxon>
        <taxon>Ecdysozoa</taxon>
        <taxon>Arthropoda</taxon>
        <taxon>Hexapoda</taxon>
        <taxon>Insecta</taxon>
        <taxon>Pterygota</taxon>
        <taxon>Neoptera</taxon>
        <taxon>Paraneoptera</taxon>
        <taxon>Hemiptera</taxon>
        <taxon>Sternorrhyncha</taxon>
        <taxon>Psylloidea</taxon>
        <taxon>Psyllidae</taxon>
        <taxon>Diaphorininae</taxon>
        <taxon>Diaphorina</taxon>
    </lineage>
</organism>
<keyword evidence="1" id="KW-1133">Transmembrane helix</keyword>
<evidence type="ECO:0000313" key="2">
    <source>
        <dbReference type="Proteomes" id="UP000079169"/>
    </source>
</evidence>
<accession>A0A1S3DD61</accession>
<dbReference type="RefSeq" id="XP_026684395.1">
    <property type="nucleotide sequence ID" value="XM_026828594.1"/>
</dbReference>
<keyword evidence="2" id="KW-1185">Reference proteome</keyword>
<keyword evidence="1" id="KW-0812">Transmembrane</keyword>
<dbReference type="GeneID" id="103516097"/>
<proteinExistence type="predicted"/>
<name>A0A1S3DD61_DIACI</name>
<gene>
    <name evidence="3 4" type="primary">LOC103516097</name>
</gene>
<reference evidence="3 4" key="1">
    <citation type="submission" date="2025-04" db="UniProtKB">
        <authorList>
            <consortium name="RefSeq"/>
        </authorList>
    </citation>
    <scope>IDENTIFICATION</scope>
</reference>